<comment type="subunit">
    <text evidence="6">Homodimer.</text>
</comment>
<keyword evidence="9" id="KW-1185">Reference proteome</keyword>
<dbReference type="HAMAP" id="MF_01216">
    <property type="entry name" value="Azoreductase_type1"/>
    <property type="match status" value="1"/>
</dbReference>
<comment type="similarity">
    <text evidence="6">Belongs to the azoreductase type 1 family.</text>
</comment>
<evidence type="ECO:0000256" key="3">
    <source>
        <dbReference type="ARBA" id="ARBA00023002"/>
    </source>
</evidence>
<comment type="catalytic activity">
    <reaction evidence="6">
        <text>2 a quinone + NADH + H(+) = 2 a 1,4-benzosemiquinone + NAD(+)</text>
        <dbReference type="Rhea" id="RHEA:65952"/>
        <dbReference type="ChEBI" id="CHEBI:15378"/>
        <dbReference type="ChEBI" id="CHEBI:57540"/>
        <dbReference type="ChEBI" id="CHEBI:57945"/>
        <dbReference type="ChEBI" id="CHEBI:132124"/>
        <dbReference type="ChEBI" id="CHEBI:134225"/>
    </reaction>
</comment>
<dbReference type="EC" id="1.6.5.-" evidence="6"/>
<keyword evidence="2 6" id="KW-0288">FMN</keyword>
<comment type="caution">
    <text evidence="6">Lacks conserved residue(s) required for the propagation of feature annotation.</text>
</comment>
<evidence type="ECO:0000259" key="7">
    <source>
        <dbReference type="Pfam" id="PF02525"/>
    </source>
</evidence>
<comment type="caution">
    <text evidence="8">The sequence shown here is derived from an EMBL/GenBank/DDBJ whole genome shotgun (WGS) entry which is preliminary data.</text>
</comment>
<dbReference type="PANTHER" id="PTHR43741:SF4">
    <property type="entry name" value="FMN-DEPENDENT NADH:QUINONE OXIDOREDUCTASE"/>
    <property type="match status" value="1"/>
</dbReference>
<proteinExistence type="inferred from homology"/>
<evidence type="ECO:0000256" key="2">
    <source>
        <dbReference type="ARBA" id="ARBA00022643"/>
    </source>
</evidence>
<dbReference type="InterPro" id="IPR003680">
    <property type="entry name" value="Flavodoxin_fold"/>
</dbReference>
<dbReference type="EC" id="1.7.1.17" evidence="6"/>
<feature type="domain" description="Flavodoxin-like fold" evidence="7">
    <location>
        <begin position="3"/>
        <end position="185"/>
    </location>
</feature>
<comment type="function">
    <text evidence="6">Quinone reductase that provides resistance to thiol-specific stress caused by electrophilic quinones.</text>
</comment>
<organism evidence="8 9">
    <name type="scientific">Rhodococcus gannanensis</name>
    <dbReference type="NCBI Taxonomy" id="1960308"/>
    <lineage>
        <taxon>Bacteria</taxon>
        <taxon>Bacillati</taxon>
        <taxon>Actinomycetota</taxon>
        <taxon>Actinomycetes</taxon>
        <taxon>Mycobacteriales</taxon>
        <taxon>Nocardiaceae</taxon>
        <taxon>Rhodococcus</taxon>
    </lineage>
</organism>
<comment type="function">
    <text evidence="6">Also exhibits azoreductase activity. Catalyzes the reductive cleavage of the azo bond in aromatic azo compounds to the corresponding amines.</text>
</comment>
<comment type="cofactor">
    <cofactor evidence="6">
        <name>FMN</name>
        <dbReference type="ChEBI" id="CHEBI:58210"/>
    </cofactor>
    <text evidence="6">Binds 1 FMN per subunit.</text>
</comment>
<dbReference type="InterPro" id="IPR023048">
    <property type="entry name" value="NADH:quinone_OxRdtase_FMN_depd"/>
</dbReference>
<keyword evidence="4 6" id="KW-0520">NAD</keyword>
<dbReference type="Gene3D" id="3.40.50.360">
    <property type="match status" value="1"/>
</dbReference>
<dbReference type="InterPro" id="IPR029039">
    <property type="entry name" value="Flavoprotein-like_sf"/>
</dbReference>
<accession>A0ABW4NZD5</accession>
<reference evidence="9" key="1">
    <citation type="journal article" date="2019" name="Int. J. Syst. Evol. Microbiol.">
        <title>The Global Catalogue of Microorganisms (GCM) 10K type strain sequencing project: providing services to taxonomists for standard genome sequencing and annotation.</title>
        <authorList>
            <consortium name="The Broad Institute Genomics Platform"/>
            <consortium name="The Broad Institute Genome Sequencing Center for Infectious Disease"/>
            <person name="Wu L."/>
            <person name="Ma J."/>
        </authorList>
    </citation>
    <scope>NUCLEOTIDE SEQUENCE [LARGE SCALE GENOMIC DNA]</scope>
    <source>
        <strain evidence="9">DT72</strain>
    </source>
</reference>
<keyword evidence="1 6" id="KW-0285">Flavoprotein</keyword>
<protein>
    <recommendedName>
        <fullName evidence="6">FMN dependent NADH:quinone oxidoreductase</fullName>
        <ecNumber evidence="6">1.6.5.-</ecNumber>
    </recommendedName>
    <alternativeName>
        <fullName evidence="6">Azo-dye reductase</fullName>
    </alternativeName>
    <alternativeName>
        <fullName evidence="6">FMN-dependent NADH-azo compound oxidoreductase</fullName>
    </alternativeName>
    <alternativeName>
        <fullName evidence="6">FMN-dependent NADH-azoreductase</fullName>
        <ecNumber evidence="6">1.7.1.17</ecNumber>
    </alternativeName>
</protein>
<comment type="catalytic activity">
    <reaction evidence="5">
        <text>N,N-dimethyl-1,4-phenylenediamine + anthranilate + 2 NAD(+) = 2-(4-dimethylaminophenyl)diazenylbenzoate + 2 NADH + 2 H(+)</text>
        <dbReference type="Rhea" id="RHEA:55872"/>
        <dbReference type="ChEBI" id="CHEBI:15378"/>
        <dbReference type="ChEBI" id="CHEBI:15783"/>
        <dbReference type="ChEBI" id="CHEBI:16567"/>
        <dbReference type="ChEBI" id="CHEBI:57540"/>
        <dbReference type="ChEBI" id="CHEBI:57945"/>
        <dbReference type="ChEBI" id="CHEBI:71579"/>
        <dbReference type="EC" id="1.7.1.17"/>
    </reaction>
    <physiologicalReaction direction="right-to-left" evidence="5">
        <dbReference type="Rhea" id="RHEA:55874"/>
    </physiologicalReaction>
</comment>
<dbReference type="EMBL" id="JBHUFB010000003">
    <property type="protein sequence ID" value="MFD1810959.1"/>
    <property type="molecule type" value="Genomic_DNA"/>
</dbReference>
<evidence type="ECO:0000313" key="9">
    <source>
        <dbReference type="Proteomes" id="UP001597286"/>
    </source>
</evidence>
<name>A0ABW4NZD5_9NOCA</name>
<evidence type="ECO:0000256" key="6">
    <source>
        <dbReference type="HAMAP-Rule" id="MF_01216"/>
    </source>
</evidence>
<evidence type="ECO:0000256" key="4">
    <source>
        <dbReference type="ARBA" id="ARBA00023027"/>
    </source>
</evidence>
<evidence type="ECO:0000313" key="8">
    <source>
        <dbReference type="EMBL" id="MFD1810959.1"/>
    </source>
</evidence>
<dbReference type="PANTHER" id="PTHR43741">
    <property type="entry name" value="FMN-DEPENDENT NADH-AZOREDUCTASE 1"/>
    <property type="match status" value="1"/>
</dbReference>
<dbReference type="Pfam" id="PF02525">
    <property type="entry name" value="Flavodoxin_2"/>
    <property type="match status" value="1"/>
</dbReference>
<gene>
    <name evidence="6" type="primary">azoR</name>
    <name evidence="8" type="ORF">ACFSJG_01925</name>
</gene>
<evidence type="ECO:0000256" key="1">
    <source>
        <dbReference type="ARBA" id="ARBA00022630"/>
    </source>
</evidence>
<evidence type="ECO:0000256" key="5">
    <source>
        <dbReference type="ARBA" id="ARBA00048542"/>
    </source>
</evidence>
<dbReference type="InterPro" id="IPR050104">
    <property type="entry name" value="FMN-dep_NADH:Q_OxRdtase_AzoR1"/>
</dbReference>
<feature type="binding site" evidence="6">
    <location>
        <begin position="16"/>
        <end position="18"/>
    </location>
    <ligand>
        <name>FMN</name>
        <dbReference type="ChEBI" id="CHEBI:58210"/>
    </ligand>
</feature>
<feature type="binding site" evidence="6">
    <location>
        <position position="10"/>
    </location>
    <ligand>
        <name>FMN</name>
        <dbReference type="ChEBI" id="CHEBI:58210"/>
    </ligand>
</feature>
<dbReference type="RefSeq" id="WP_378483518.1">
    <property type="nucleotide sequence ID" value="NZ_JBHUFB010000003.1"/>
</dbReference>
<dbReference type="Proteomes" id="UP001597286">
    <property type="component" value="Unassembled WGS sequence"/>
</dbReference>
<sequence length="219" mass="23110">MPRLLHIDSSAAAASSVSRGLTRLFADTWRSRGPEFTVTERDLHRDQVPHLLDAELHYAPRLRIRDVPGGATAQFAAAESLQGELIEEIAAADVVVIGAPMYNWSLPSALKAWIDHVHVLGTTVPFDTPDRPFAGKPVVVLSSRGNTYAPGTAGAGTDFATPALQQVLGVSMGMAVTVVPVELTLAPRIPALAAFVDQAEASRTAARAAVTDLARSLGS</sequence>
<keyword evidence="3 6" id="KW-0560">Oxidoreductase</keyword>
<dbReference type="SUPFAM" id="SSF52218">
    <property type="entry name" value="Flavoproteins"/>
    <property type="match status" value="1"/>
</dbReference>